<name>A0A0E9U0Z8_ANGAN</name>
<organism evidence="1">
    <name type="scientific">Anguilla anguilla</name>
    <name type="common">European freshwater eel</name>
    <name type="synonym">Muraena anguilla</name>
    <dbReference type="NCBI Taxonomy" id="7936"/>
    <lineage>
        <taxon>Eukaryota</taxon>
        <taxon>Metazoa</taxon>
        <taxon>Chordata</taxon>
        <taxon>Craniata</taxon>
        <taxon>Vertebrata</taxon>
        <taxon>Euteleostomi</taxon>
        <taxon>Actinopterygii</taxon>
        <taxon>Neopterygii</taxon>
        <taxon>Teleostei</taxon>
        <taxon>Anguilliformes</taxon>
        <taxon>Anguillidae</taxon>
        <taxon>Anguilla</taxon>
    </lineage>
</organism>
<dbReference type="AlphaFoldDB" id="A0A0E9U0Z8"/>
<protein>
    <submittedName>
        <fullName evidence="1">Uncharacterized protein</fullName>
    </submittedName>
</protein>
<reference evidence="1" key="1">
    <citation type="submission" date="2014-11" db="EMBL/GenBank/DDBJ databases">
        <authorList>
            <person name="Amaro Gonzalez C."/>
        </authorList>
    </citation>
    <scope>NUCLEOTIDE SEQUENCE</scope>
</reference>
<proteinExistence type="predicted"/>
<reference evidence="1" key="2">
    <citation type="journal article" date="2015" name="Fish Shellfish Immunol.">
        <title>Early steps in the European eel (Anguilla anguilla)-Vibrio vulnificus interaction in the gills: Role of the RtxA13 toxin.</title>
        <authorList>
            <person name="Callol A."/>
            <person name="Pajuelo D."/>
            <person name="Ebbesson L."/>
            <person name="Teles M."/>
            <person name="MacKenzie S."/>
            <person name="Amaro C."/>
        </authorList>
    </citation>
    <scope>NUCLEOTIDE SEQUENCE</scope>
</reference>
<evidence type="ECO:0000313" key="1">
    <source>
        <dbReference type="EMBL" id="JAH59584.1"/>
    </source>
</evidence>
<accession>A0A0E9U0Z8</accession>
<sequence length="23" mass="2475">MLKPVPPTVFIVSQTLFVSSVGK</sequence>
<dbReference type="EMBL" id="GBXM01048993">
    <property type="protein sequence ID" value="JAH59584.1"/>
    <property type="molecule type" value="Transcribed_RNA"/>
</dbReference>